<evidence type="ECO:0000313" key="1">
    <source>
        <dbReference type="EnsemblMetazoa" id="tetur11g05170.1"/>
    </source>
</evidence>
<organism evidence="1 2">
    <name type="scientific">Tetranychus urticae</name>
    <name type="common">Two-spotted spider mite</name>
    <dbReference type="NCBI Taxonomy" id="32264"/>
    <lineage>
        <taxon>Eukaryota</taxon>
        <taxon>Metazoa</taxon>
        <taxon>Ecdysozoa</taxon>
        <taxon>Arthropoda</taxon>
        <taxon>Chelicerata</taxon>
        <taxon>Arachnida</taxon>
        <taxon>Acari</taxon>
        <taxon>Acariformes</taxon>
        <taxon>Trombidiformes</taxon>
        <taxon>Prostigmata</taxon>
        <taxon>Eleutherengona</taxon>
        <taxon>Raphignathae</taxon>
        <taxon>Tetranychoidea</taxon>
        <taxon>Tetranychidae</taxon>
        <taxon>Tetranychus</taxon>
    </lineage>
</organism>
<sequence length="32" mass="3903">MVQPYDEHQNSYAVYSCVYVERKFYFNKHLSG</sequence>
<dbReference type="AlphaFoldDB" id="T1KHP8"/>
<evidence type="ECO:0000313" key="2">
    <source>
        <dbReference type="Proteomes" id="UP000015104"/>
    </source>
</evidence>
<dbReference type="Proteomes" id="UP000015104">
    <property type="component" value="Unassembled WGS sequence"/>
</dbReference>
<name>T1KHP8_TETUR</name>
<keyword evidence="2" id="KW-1185">Reference proteome</keyword>
<reference evidence="1" key="2">
    <citation type="submission" date="2015-06" db="UniProtKB">
        <authorList>
            <consortium name="EnsemblMetazoa"/>
        </authorList>
    </citation>
    <scope>IDENTIFICATION</scope>
</reference>
<reference evidence="2" key="1">
    <citation type="submission" date="2011-08" db="EMBL/GenBank/DDBJ databases">
        <authorList>
            <person name="Rombauts S."/>
        </authorList>
    </citation>
    <scope>NUCLEOTIDE SEQUENCE</scope>
    <source>
        <strain evidence="2">London</strain>
    </source>
</reference>
<proteinExistence type="predicted"/>
<dbReference type="EMBL" id="CAEY01000077">
    <property type="status" value="NOT_ANNOTATED_CDS"/>
    <property type="molecule type" value="Genomic_DNA"/>
</dbReference>
<accession>T1KHP8</accession>
<dbReference type="HOGENOM" id="CLU_3392810_0_0_1"/>
<protein>
    <submittedName>
        <fullName evidence="1">Uncharacterized protein</fullName>
    </submittedName>
</protein>
<dbReference type="EnsemblMetazoa" id="tetur11g05170.1">
    <property type="protein sequence ID" value="tetur11g05170.1"/>
    <property type="gene ID" value="tetur11g05170"/>
</dbReference>